<keyword evidence="2" id="KW-0067">ATP-binding</keyword>
<evidence type="ECO:0000313" key="5">
    <source>
        <dbReference type="Proteomes" id="UP000092462"/>
    </source>
</evidence>
<keyword evidence="1" id="KW-0547">Nucleotide-binding</keyword>
<reference evidence="4" key="1">
    <citation type="submission" date="2022-08" db="UniProtKB">
        <authorList>
            <consortium name="EnsemblMetazoa"/>
        </authorList>
    </citation>
    <scope>IDENTIFICATION</scope>
    <source>
        <strain evidence="4">Israel</strain>
    </source>
</reference>
<dbReference type="InterPro" id="IPR036554">
    <property type="entry name" value="GHMP_kinase_C_sf"/>
</dbReference>
<dbReference type="SUPFAM" id="SSF55060">
    <property type="entry name" value="GHMP Kinase, C-terminal domain"/>
    <property type="match status" value="1"/>
</dbReference>
<evidence type="ECO:0000256" key="1">
    <source>
        <dbReference type="ARBA" id="ARBA00022741"/>
    </source>
</evidence>
<sequence>MGRLMTQSHKSLREDFEVSCPELDLLVDTAVTCEGVLGSRMTGGGFGGCTVTLVKKSNVQSVIDRIAEVYCTSGGSPTFYLATPSTGARLVSS</sequence>
<dbReference type="AlphaFoldDB" id="A0A1B0DI09"/>
<evidence type="ECO:0000256" key="2">
    <source>
        <dbReference type="ARBA" id="ARBA00022840"/>
    </source>
</evidence>
<dbReference type="VEuPathDB" id="VectorBase:PPAPM1_012277"/>
<protein>
    <recommendedName>
        <fullName evidence="3">GHMP kinase C-terminal domain-containing protein</fullName>
    </recommendedName>
</protein>
<dbReference type="Pfam" id="PF08544">
    <property type="entry name" value="GHMP_kinases_C"/>
    <property type="match status" value="1"/>
</dbReference>
<name>A0A1B0DI09_PHLPP</name>
<evidence type="ECO:0000259" key="3">
    <source>
        <dbReference type="Pfam" id="PF08544"/>
    </source>
</evidence>
<dbReference type="GO" id="GO:0006012">
    <property type="term" value="P:galactose metabolic process"/>
    <property type="evidence" value="ECO:0007669"/>
    <property type="project" value="TreeGrafter"/>
</dbReference>
<organism evidence="4 5">
    <name type="scientific">Phlebotomus papatasi</name>
    <name type="common">Sandfly</name>
    <dbReference type="NCBI Taxonomy" id="29031"/>
    <lineage>
        <taxon>Eukaryota</taxon>
        <taxon>Metazoa</taxon>
        <taxon>Ecdysozoa</taxon>
        <taxon>Arthropoda</taxon>
        <taxon>Hexapoda</taxon>
        <taxon>Insecta</taxon>
        <taxon>Pterygota</taxon>
        <taxon>Neoptera</taxon>
        <taxon>Endopterygota</taxon>
        <taxon>Diptera</taxon>
        <taxon>Nematocera</taxon>
        <taxon>Psychodoidea</taxon>
        <taxon>Psychodidae</taxon>
        <taxon>Phlebotomus</taxon>
        <taxon>Phlebotomus</taxon>
    </lineage>
</organism>
<accession>A0A1B0DI09</accession>
<dbReference type="PANTHER" id="PTHR10457:SF7">
    <property type="entry name" value="GALACTOKINASE-RELATED"/>
    <property type="match status" value="1"/>
</dbReference>
<dbReference type="VEuPathDB" id="VectorBase:PPAI007793"/>
<dbReference type="GO" id="GO:0004335">
    <property type="term" value="F:galactokinase activity"/>
    <property type="evidence" value="ECO:0007669"/>
    <property type="project" value="TreeGrafter"/>
</dbReference>
<evidence type="ECO:0000313" key="4">
    <source>
        <dbReference type="EnsemblMetazoa" id="PPAI007793-PA"/>
    </source>
</evidence>
<dbReference type="GO" id="GO:0005524">
    <property type="term" value="F:ATP binding"/>
    <property type="evidence" value="ECO:0007669"/>
    <property type="project" value="UniProtKB-KW"/>
</dbReference>
<dbReference type="PANTHER" id="PTHR10457">
    <property type="entry name" value="MEVALONATE KINASE/GALACTOKINASE"/>
    <property type="match status" value="1"/>
</dbReference>
<dbReference type="EnsemblMetazoa" id="PPAI007793-RA">
    <property type="protein sequence ID" value="PPAI007793-PA"/>
    <property type="gene ID" value="PPAI007793"/>
</dbReference>
<keyword evidence="5" id="KW-1185">Reference proteome</keyword>
<proteinExistence type="predicted"/>
<dbReference type="Gene3D" id="3.30.70.890">
    <property type="entry name" value="GHMP kinase, C-terminal domain"/>
    <property type="match status" value="1"/>
</dbReference>
<dbReference type="Proteomes" id="UP000092462">
    <property type="component" value="Unassembled WGS sequence"/>
</dbReference>
<dbReference type="EMBL" id="AJVK01034215">
    <property type="status" value="NOT_ANNOTATED_CDS"/>
    <property type="molecule type" value="Genomic_DNA"/>
</dbReference>
<dbReference type="InterPro" id="IPR013750">
    <property type="entry name" value="GHMP_kinase_C_dom"/>
</dbReference>
<dbReference type="GO" id="GO:0005829">
    <property type="term" value="C:cytosol"/>
    <property type="evidence" value="ECO:0007669"/>
    <property type="project" value="TreeGrafter"/>
</dbReference>
<feature type="domain" description="GHMP kinase C-terminal" evidence="3">
    <location>
        <begin position="2"/>
        <end position="70"/>
    </location>
</feature>